<dbReference type="PANTHER" id="PTHR11469">
    <property type="entry name" value="GLUCOSE-6-PHOSPHATE ISOMERASE"/>
    <property type="match status" value="1"/>
</dbReference>
<dbReference type="AlphaFoldDB" id="A0A381SX40"/>
<reference evidence="4" key="1">
    <citation type="submission" date="2018-05" db="EMBL/GenBank/DDBJ databases">
        <authorList>
            <person name="Lanie J.A."/>
            <person name="Ng W.-L."/>
            <person name="Kazmierczak K.M."/>
            <person name="Andrzejewski T.M."/>
            <person name="Davidsen T.M."/>
            <person name="Wayne K.J."/>
            <person name="Tettelin H."/>
            <person name="Glass J.I."/>
            <person name="Rusch D."/>
            <person name="Podicherti R."/>
            <person name="Tsui H.-C.T."/>
            <person name="Winkler M.E."/>
        </authorList>
    </citation>
    <scope>NUCLEOTIDE SEQUENCE</scope>
</reference>
<feature type="non-terminal residue" evidence="4">
    <location>
        <position position="1"/>
    </location>
</feature>
<dbReference type="SUPFAM" id="SSF53697">
    <property type="entry name" value="SIS domain"/>
    <property type="match status" value="1"/>
</dbReference>
<evidence type="ECO:0000256" key="2">
    <source>
        <dbReference type="ARBA" id="ARBA00023152"/>
    </source>
</evidence>
<name>A0A381SX40_9ZZZZ</name>
<dbReference type="EMBL" id="UINC01003707">
    <property type="protein sequence ID" value="SVA08595.1"/>
    <property type="molecule type" value="Genomic_DNA"/>
</dbReference>
<evidence type="ECO:0000256" key="1">
    <source>
        <dbReference type="ARBA" id="ARBA00022432"/>
    </source>
</evidence>
<proteinExistence type="predicted"/>
<organism evidence="4">
    <name type="scientific">marine metagenome</name>
    <dbReference type="NCBI Taxonomy" id="408172"/>
    <lineage>
        <taxon>unclassified sequences</taxon>
        <taxon>metagenomes</taxon>
        <taxon>ecological metagenomes</taxon>
    </lineage>
</organism>
<dbReference type="PANTHER" id="PTHR11469:SF1">
    <property type="entry name" value="GLUCOSE-6-PHOSPHATE ISOMERASE"/>
    <property type="match status" value="1"/>
</dbReference>
<evidence type="ECO:0000313" key="4">
    <source>
        <dbReference type="EMBL" id="SVA08595.1"/>
    </source>
</evidence>
<sequence length="346" mass="37283">MIENQAMSFPGSLHTAIEKEATLWRESSNVHRLWAKDATLWTGNDEADGLGWLDIVSAWSTRLHTLDLVRDFVGQGQFTDVLLLGMGGSSLCAHVLAKSFPEQEGFPSLQILDSIDPAQVRRVRDGLHLDRCLFVVSSKTGNTLETNLLYQSFFDERRKRCGQDAGLQFIAVTDSGSTLHDIAVRDGFAQIHEGVSSIGGRYSALSNVGMVPAAMMGLNTETLIANAKRMVAACGAEVSIEKNPGVMLGLALGVGARNGLDKVTIMTSPGLDTFGGWLEQLLAESTGKMGKGIIPIDSEGFGSPVDYGSDRLFVYIGIDSRYDVSQDDAVTALEQSGQPVIRINLS</sequence>
<protein>
    <recommendedName>
        <fullName evidence="5">Glucose-6-phosphate isomerase</fullName>
    </recommendedName>
</protein>
<keyword evidence="1" id="KW-0312">Gluconeogenesis</keyword>
<dbReference type="PRINTS" id="PR00662">
    <property type="entry name" value="G6PISOMERASE"/>
</dbReference>
<dbReference type="GO" id="GO:0097367">
    <property type="term" value="F:carbohydrate derivative binding"/>
    <property type="evidence" value="ECO:0007669"/>
    <property type="project" value="InterPro"/>
</dbReference>
<dbReference type="GO" id="GO:0048029">
    <property type="term" value="F:monosaccharide binding"/>
    <property type="evidence" value="ECO:0007669"/>
    <property type="project" value="TreeGrafter"/>
</dbReference>
<dbReference type="GO" id="GO:0006096">
    <property type="term" value="P:glycolytic process"/>
    <property type="evidence" value="ECO:0007669"/>
    <property type="project" value="UniProtKB-KW"/>
</dbReference>
<evidence type="ECO:0008006" key="5">
    <source>
        <dbReference type="Google" id="ProtNLM"/>
    </source>
</evidence>
<dbReference type="GO" id="GO:0005829">
    <property type="term" value="C:cytosol"/>
    <property type="evidence" value="ECO:0007669"/>
    <property type="project" value="TreeGrafter"/>
</dbReference>
<accession>A0A381SX40</accession>
<dbReference type="InterPro" id="IPR001672">
    <property type="entry name" value="G6P_Isomerase"/>
</dbReference>
<dbReference type="PROSITE" id="PS51463">
    <property type="entry name" value="P_GLUCOSE_ISOMERASE_3"/>
    <property type="match status" value="1"/>
</dbReference>
<dbReference type="InterPro" id="IPR046348">
    <property type="entry name" value="SIS_dom_sf"/>
</dbReference>
<gene>
    <name evidence="4" type="ORF">METZ01_LOCUS61449</name>
</gene>
<evidence type="ECO:0000256" key="3">
    <source>
        <dbReference type="ARBA" id="ARBA00023235"/>
    </source>
</evidence>
<keyword evidence="3" id="KW-0413">Isomerase</keyword>
<dbReference type="GO" id="GO:0004347">
    <property type="term" value="F:glucose-6-phosphate isomerase activity"/>
    <property type="evidence" value="ECO:0007669"/>
    <property type="project" value="InterPro"/>
</dbReference>
<keyword evidence="2" id="KW-0324">Glycolysis</keyword>
<feature type="non-terminal residue" evidence="4">
    <location>
        <position position="346"/>
    </location>
</feature>
<dbReference type="Pfam" id="PF00342">
    <property type="entry name" value="PGI"/>
    <property type="match status" value="1"/>
</dbReference>
<dbReference type="GO" id="GO:0051156">
    <property type="term" value="P:glucose 6-phosphate metabolic process"/>
    <property type="evidence" value="ECO:0007669"/>
    <property type="project" value="TreeGrafter"/>
</dbReference>
<dbReference type="Gene3D" id="3.40.50.10490">
    <property type="entry name" value="Glucose-6-phosphate isomerase like protein, domain 1"/>
    <property type="match status" value="2"/>
</dbReference>
<dbReference type="GO" id="GO:0006094">
    <property type="term" value="P:gluconeogenesis"/>
    <property type="evidence" value="ECO:0007669"/>
    <property type="project" value="UniProtKB-KW"/>
</dbReference>